<organism evidence="2 3">
    <name type="scientific">Desulfofustis glycolicus DSM 9705</name>
    <dbReference type="NCBI Taxonomy" id="1121409"/>
    <lineage>
        <taxon>Bacteria</taxon>
        <taxon>Pseudomonadati</taxon>
        <taxon>Thermodesulfobacteriota</taxon>
        <taxon>Desulfobulbia</taxon>
        <taxon>Desulfobulbales</taxon>
        <taxon>Desulfocapsaceae</taxon>
        <taxon>Desulfofustis</taxon>
    </lineage>
</organism>
<evidence type="ECO:0000313" key="3">
    <source>
        <dbReference type="Proteomes" id="UP000184139"/>
    </source>
</evidence>
<dbReference type="Proteomes" id="UP000184139">
    <property type="component" value="Unassembled WGS sequence"/>
</dbReference>
<dbReference type="RefSeq" id="WP_073379190.1">
    <property type="nucleotide sequence ID" value="NZ_FQXS01000043.1"/>
</dbReference>
<sequence length="85" mass="9688">MAPETKKVSFDCSVELLERLDKLAQKGDIPRSKMIANVVEIAVDTLEDCQKIGLLQVSLLMRNMGEYLKSWSKKMKEKKDLEGLM</sequence>
<protein>
    <submittedName>
        <fullName evidence="2">Ribbon-helix-helix protein, copG family</fullName>
    </submittedName>
</protein>
<feature type="domain" description="Ribbon-helix-helix protein CopG" evidence="1">
    <location>
        <begin position="6"/>
        <end position="35"/>
    </location>
</feature>
<dbReference type="Pfam" id="PF01402">
    <property type="entry name" value="RHH_1"/>
    <property type="match status" value="1"/>
</dbReference>
<evidence type="ECO:0000259" key="1">
    <source>
        <dbReference type="Pfam" id="PF01402"/>
    </source>
</evidence>
<evidence type="ECO:0000313" key="2">
    <source>
        <dbReference type="EMBL" id="SHI13066.1"/>
    </source>
</evidence>
<proteinExistence type="predicted"/>
<dbReference type="EMBL" id="FQXS01000043">
    <property type="protein sequence ID" value="SHI13066.1"/>
    <property type="molecule type" value="Genomic_DNA"/>
</dbReference>
<dbReference type="InterPro" id="IPR002145">
    <property type="entry name" value="CopG"/>
</dbReference>
<gene>
    <name evidence="2" type="ORF">SAMN02745124_04211</name>
</gene>
<dbReference type="GO" id="GO:0006355">
    <property type="term" value="P:regulation of DNA-templated transcription"/>
    <property type="evidence" value="ECO:0007669"/>
    <property type="project" value="InterPro"/>
</dbReference>
<accession>A0A1M5YM48</accession>
<reference evidence="2 3" key="1">
    <citation type="submission" date="2016-11" db="EMBL/GenBank/DDBJ databases">
        <authorList>
            <person name="Jaros S."/>
            <person name="Januszkiewicz K."/>
            <person name="Wedrychowicz H."/>
        </authorList>
    </citation>
    <scope>NUCLEOTIDE SEQUENCE [LARGE SCALE GENOMIC DNA]</scope>
    <source>
        <strain evidence="2 3">DSM 9705</strain>
    </source>
</reference>
<name>A0A1M5YM48_9BACT</name>
<keyword evidence="3" id="KW-1185">Reference proteome</keyword>
<dbReference type="AlphaFoldDB" id="A0A1M5YM48"/>